<dbReference type="Gene3D" id="3.40.190.10">
    <property type="entry name" value="Periplasmic binding protein-like II"/>
    <property type="match status" value="2"/>
</dbReference>
<organism evidence="2 3">
    <name type="scientific">Chiayiivirga flava</name>
    <dbReference type="NCBI Taxonomy" id="659595"/>
    <lineage>
        <taxon>Bacteria</taxon>
        <taxon>Pseudomonadati</taxon>
        <taxon>Pseudomonadota</taxon>
        <taxon>Gammaproteobacteria</taxon>
        <taxon>Lysobacterales</taxon>
        <taxon>Lysobacteraceae</taxon>
        <taxon>Chiayiivirga</taxon>
    </lineage>
</organism>
<dbReference type="SUPFAM" id="SSF53850">
    <property type="entry name" value="Periplasmic binding protein-like II"/>
    <property type="match status" value="1"/>
</dbReference>
<dbReference type="Pfam" id="PF12974">
    <property type="entry name" value="Phosphonate-bd"/>
    <property type="match status" value="1"/>
</dbReference>
<reference evidence="2 3" key="1">
    <citation type="submission" date="2020-08" db="EMBL/GenBank/DDBJ databases">
        <title>Genomic Encyclopedia of Type Strains, Phase IV (KMG-IV): sequencing the most valuable type-strain genomes for metagenomic binning, comparative biology and taxonomic classification.</title>
        <authorList>
            <person name="Goeker M."/>
        </authorList>
    </citation>
    <scope>NUCLEOTIDE SEQUENCE [LARGE SCALE GENOMIC DNA]</scope>
    <source>
        <strain evidence="2 3">DSM 24163</strain>
    </source>
</reference>
<proteinExistence type="predicted"/>
<protein>
    <submittedName>
        <fullName evidence="2">Phosphonate transport system substrate-binding protein</fullName>
    </submittedName>
</protein>
<sequence>MTPTLFRLAMVVLWACAIAAPAAAQSSLQPPPPPGEPQSVLVLGRISDDPKQHYEALRPLLDYVVPRMRGVGIREGRILMARDAQQMISYLRRRRVDWITETPAMAVDYRNRAGAQIMLATERGGGLLYHTVFFARRDSGITGLRDLAGHAIAFQNPYSTSSYVSPAAELIGAGLELDLLLSPMDKPDPGRVGYLFARSESNISTWVHKRLVDAGAFSNLDWNDLSRLPESFRQDLTVIHETAPYPRAVEVVRPDMAPAVQARLRDILLQAADDPAAREPLRRFFGTSRFVPLDEDAEAALRRLQAGMVDVRRELE</sequence>
<dbReference type="AlphaFoldDB" id="A0A7W8D505"/>
<keyword evidence="1" id="KW-0732">Signal</keyword>
<dbReference type="PANTHER" id="PTHR35841:SF1">
    <property type="entry name" value="PHOSPHONATES-BINDING PERIPLASMIC PROTEIN"/>
    <property type="match status" value="1"/>
</dbReference>
<feature type="chain" id="PRO_5030691338" evidence="1">
    <location>
        <begin position="25"/>
        <end position="316"/>
    </location>
</feature>
<dbReference type="PANTHER" id="PTHR35841">
    <property type="entry name" value="PHOSPHONATES-BINDING PERIPLASMIC PROTEIN"/>
    <property type="match status" value="1"/>
</dbReference>
<dbReference type="Proteomes" id="UP000521199">
    <property type="component" value="Unassembled WGS sequence"/>
</dbReference>
<keyword evidence="3" id="KW-1185">Reference proteome</keyword>
<dbReference type="EMBL" id="JACHHP010000001">
    <property type="protein sequence ID" value="MBB5206792.1"/>
    <property type="molecule type" value="Genomic_DNA"/>
</dbReference>
<feature type="signal peptide" evidence="1">
    <location>
        <begin position="1"/>
        <end position="24"/>
    </location>
</feature>
<accession>A0A7W8D505</accession>
<evidence type="ECO:0000313" key="3">
    <source>
        <dbReference type="Proteomes" id="UP000521199"/>
    </source>
</evidence>
<evidence type="ECO:0000313" key="2">
    <source>
        <dbReference type="EMBL" id="MBB5206792.1"/>
    </source>
</evidence>
<gene>
    <name evidence="2" type="ORF">HNQ52_000308</name>
</gene>
<evidence type="ECO:0000256" key="1">
    <source>
        <dbReference type="SAM" id="SignalP"/>
    </source>
</evidence>
<name>A0A7W8D505_9GAMM</name>
<comment type="caution">
    <text evidence="2">The sequence shown here is derived from an EMBL/GenBank/DDBJ whole genome shotgun (WGS) entry which is preliminary data.</text>
</comment>
<dbReference type="RefSeq" id="WP_183959101.1">
    <property type="nucleotide sequence ID" value="NZ_JACHHP010000001.1"/>
</dbReference>